<dbReference type="PANTHER" id="PTHR11360">
    <property type="entry name" value="MONOCARBOXYLATE TRANSPORTER"/>
    <property type="match status" value="1"/>
</dbReference>
<dbReference type="InterPro" id="IPR011701">
    <property type="entry name" value="MFS"/>
</dbReference>
<reference evidence="6 7" key="1">
    <citation type="submission" date="2014-04" db="EMBL/GenBank/DDBJ databases">
        <title>Evolutionary Origins and Diversification of the Mycorrhizal Mutualists.</title>
        <authorList>
            <consortium name="DOE Joint Genome Institute"/>
            <consortium name="Mycorrhizal Genomics Consortium"/>
            <person name="Kohler A."/>
            <person name="Kuo A."/>
            <person name="Nagy L.G."/>
            <person name="Floudas D."/>
            <person name="Copeland A."/>
            <person name="Barry K.W."/>
            <person name="Cichocki N."/>
            <person name="Veneault-Fourrey C."/>
            <person name="LaButti K."/>
            <person name="Lindquist E.A."/>
            <person name="Lipzen A."/>
            <person name="Lundell T."/>
            <person name="Morin E."/>
            <person name="Murat C."/>
            <person name="Riley R."/>
            <person name="Ohm R."/>
            <person name="Sun H."/>
            <person name="Tunlid A."/>
            <person name="Henrissat B."/>
            <person name="Grigoriev I.V."/>
            <person name="Hibbett D.S."/>
            <person name="Martin F."/>
        </authorList>
    </citation>
    <scope>NUCLEOTIDE SEQUENCE [LARGE SCALE GENOMIC DNA]</scope>
    <source>
        <strain evidence="6 7">MD-312</strain>
    </source>
</reference>
<accession>A0A0C9VBP8</accession>
<feature type="transmembrane region" description="Helical" evidence="4">
    <location>
        <begin position="352"/>
        <end position="373"/>
    </location>
</feature>
<feature type="compositionally biased region" description="Polar residues" evidence="3">
    <location>
        <begin position="11"/>
        <end position="22"/>
    </location>
</feature>
<feature type="region of interest" description="Disordered" evidence="3">
    <location>
        <begin position="1"/>
        <end position="23"/>
    </location>
</feature>
<feature type="transmembrane region" description="Helical" evidence="4">
    <location>
        <begin position="217"/>
        <end position="235"/>
    </location>
</feature>
<evidence type="ECO:0000256" key="1">
    <source>
        <dbReference type="ARBA" id="ARBA00004141"/>
    </source>
</evidence>
<keyword evidence="4" id="KW-1133">Transmembrane helix</keyword>
<feature type="transmembrane region" description="Helical" evidence="4">
    <location>
        <begin position="145"/>
        <end position="171"/>
    </location>
</feature>
<feature type="transmembrane region" description="Helical" evidence="4">
    <location>
        <begin position="380"/>
        <end position="399"/>
    </location>
</feature>
<evidence type="ECO:0000313" key="6">
    <source>
        <dbReference type="EMBL" id="KIJ63084.1"/>
    </source>
</evidence>
<feature type="compositionally biased region" description="Pro residues" evidence="3">
    <location>
        <begin position="1"/>
        <end position="10"/>
    </location>
</feature>
<evidence type="ECO:0000256" key="4">
    <source>
        <dbReference type="SAM" id="Phobius"/>
    </source>
</evidence>
<keyword evidence="4" id="KW-0812">Transmembrane</keyword>
<dbReference type="PROSITE" id="PS50850">
    <property type="entry name" value="MFS"/>
    <property type="match status" value="1"/>
</dbReference>
<feature type="transmembrane region" description="Helical" evidence="4">
    <location>
        <begin position="256"/>
        <end position="275"/>
    </location>
</feature>
<dbReference type="InterPro" id="IPR036259">
    <property type="entry name" value="MFS_trans_sf"/>
</dbReference>
<dbReference type="AlphaFoldDB" id="A0A0C9VBP8"/>
<evidence type="ECO:0000256" key="2">
    <source>
        <dbReference type="ARBA" id="ARBA00006727"/>
    </source>
</evidence>
<dbReference type="EMBL" id="KN839852">
    <property type="protein sequence ID" value="KIJ63084.1"/>
    <property type="molecule type" value="Genomic_DNA"/>
</dbReference>
<evidence type="ECO:0000313" key="7">
    <source>
        <dbReference type="Proteomes" id="UP000053820"/>
    </source>
</evidence>
<evidence type="ECO:0000259" key="5">
    <source>
        <dbReference type="PROSITE" id="PS50850"/>
    </source>
</evidence>
<feature type="transmembrane region" description="Helical" evidence="4">
    <location>
        <begin position="327"/>
        <end position="346"/>
    </location>
</feature>
<sequence length="447" mass="47964">MASAVPPPPDNSSRFTNLPSEASSERVRSLDKEKALVDASPAPILDWSLLSLSTALGAFFIQMCSYGYTTSFGVYQDYYTQYYLPDQSASAISWIGSTNSFLFEIGGLLAGRLHDRGYFYHLMIGGSLLQAFSLFMLSLAKPGQFYQIFLAQGVGSGIAGGMVFIPSIAILSHHFDKHLGMAMTLVTSGTCLGAVIHPILLNNLINGPLGFANGVRVSAGLIAGLMLIGCLLMRTRTTPPAEHVQFLVAARKCLRDSAYIFAAIGLAAFMITFYYPLFYLQLDSATHGLGKTFSFYSLAIMNGSAFFAQMFAGMLANKFCVDKMITVASLGTAVFLFGMIGIHTVASVVVFGVFYGFFGGMFLALWGPIVAFLTPDPAELGVRLGIPGVLFAIGGLFGPPISGALLTDKNLWYRGAIFNGALGIFGTTMLMIMKVIIDRRRHASAAA</sequence>
<evidence type="ECO:0000256" key="3">
    <source>
        <dbReference type="SAM" id="MobiDB-lite"/>
    </source>
</evidence>
<dbReference type="SUPFAM" id="SSF103473">
    <property type="entry name" value="MFS general substrate transporter"/>
    <property type="match status" value="1"/>
</dbReference>
<dbReference type="InterPro" id="IPR050327">
    <property type="entry name" value="Proton-linked_MCT"/>
</dbReference>
<feature type="transmembrane region" description="Helical" evidence="4">
    <location>
        <begin position="183"/>
        <end position="205"/>
    </location>
</feature>
<proteinExistence type="inferred from homology"/>
<feature type="domain" description="Major facilitator superfamily (MFS) profile" evidence="5">
    <location>
        <begin position="253"/>
        <end position="447"/>
    </location>
</feature>
<dbReference type="InterPro" id="IPR020846">
    <property type="entry name" value="MFS_dom"/>
</dbReference>
<feature type="transmembrane region" description="Helical" evidence="4">
    <location>
        <begin position="295"/>
        <end position="315"/>
    </location>
</feature>
<keyword evidence="7" id="KW-1185">Reference proteome</keyword>
<protein>
    <recommendedName>
        <fullName evidence="5">Major facilitator superfamily (MFS) profile domain-containing protein</fullName>
    </recommendedName>
</protein>
<dbReference type="GO" id="GO:0022857">
    <property type="term" value="F:transmembrane transporter activity"/>
    <property type="evidence" value="ECO:0007669"/>
    <property type="project" value="InterPro"/>
</dbReference>
<dbReference type="HOGENOM" id="CLU_001265_1_1_1"/>
<comment type="subcellular location">
    <subcellularLocation>
        <location evidence="1">Membrane</location>
        <topology evidence="1">Multi-pass membrane protein</topology>
    </subcellularLocation>
</comment>
<dbReference type="GO" id="GO:0016020">
    <property type="term" value="C:membrane"/>
    <property type="evidence" value="ECO:0007669"/>
    <property type="project" value="UniProtKB-SubCell"/>
</dbReference>
<feature type="transmembrane region" description="Helical" evidence="4">
    <location>
        <begin position="89"/>
        <end position="111"/>
    </location>
</feature>
<comment type="similarity">
    <text evidence="2">Belongs to the major facilitator superfamily. Monocarboxylate porter (TC 2.A.1.13) family.</text>
</comment>
<keyword evidence="4" id="KW-0472">Membrane</keyword>
<feature type="transmembrane region" description="Helical" evidence="4">
    <location>
        <begin position="411"/>
        <end position="432"/>
    </location>
</feature>
<gene>
    <name evidence="6" type="ORF">HYDPIDRAFT_134829</name>
</gene>
<feature type="transmembrane region" description="Helical" evidence="4">
    <location>
        <begin position="49"/>
        <end position="69"/>
    </location>
</feature>
<name>A0A0C9VBP8_9AGAM</name>
<dbReference type="PANTHER" id="PTHR11360:SF284">
    <property type="entry name" value="EG:103B4.3 PROTEIN-RELATED"/>
    <property type="match status" value="1"/>
</dbReference>
<dbReference type="Pfam" id="PF07690">
    <property type="entry name" value="MFS_1"/>
    <property type="match status" value="2"/>
</dbReference>
<dbReference type="Gene3D" id="1.20.1250.20">
    <property type="entry name" value="MFS general substrate transporter like domains"/>
    <property type="match status" value="2"/>
</dbReference>
<dbReference type="OrthoDB" id="6499973at2759"/>
<organism evidence="6 7">
    <name type="scientific">Hydnomerulius pinastri MD-312</name>
    <dbReference type="NCBI Taxonomy" id="994086"/>
    <lineage>
        <taxon>Eukaryota</taxon>
        <taxon>Fungi</taxon>
        <taxon>Dikarya</taxon>
        <taxon>Basidiomycota</taxon>
        <taxon>Agaricomycotina</taxon>
        <taxon>Agaricomycetes</taxon>
        <taxon>Agaricomycetidae</taxon>
        <taxon>Boletales</taxon>
        <taxon>Boletales incertae sedis</taxon>
        <taxon>Leucogyrophana</taxon>
    </lineage>
</organism>
<feature type="transmembrane region" description="Helical" evidence="4">
    <location>
        <begin position="118"/>
        <end position="139"/>
    </location>
</feature>
<dbReference type="Proteomes" id="UP000053820">
    <property type="component" value="Unassembled WGS sequence"/>
</dbReference>